<keyword evidence="5" id="KW-0325">Glycoprotein</keyword>
<protein>
    <recommendedName>
        <fullName evidence="8">Fucosyltransferase</fullName>
        <ecNumber evidence="8">2.4.1.-</ecNumber>
    </recommendedName>
</protein>
<proteinExistence type="inferred from homology"/>
<keyword evidence="8" id="KW-0812">Transmembrane</keyword>
<evidence type="ECO:0000256" key="1">
    <source>
        <dbReference type="ARBA" id="ARBA00010481"/>
    </source>
</evidence>
<comment type="similarity">
    <text evidence="1 8">Belongs to the glycosyltransferase 37 family.</text>
</comment>
<dbReference type="InterPro" id="IPR004938">
    <property type="entry name" value="XG_FTase"/>
</dbReference>
<dbReference type="PANTHER" id="PTHR31889:SF74">
    <property type="entry name" value="GALACTOSIDE 2-ALPHA-L-FUCOSYLTRANSFERASE"/>
    <property type="match status" value="1"/>
</dbReference>
<keyword evidence="7" id="KW-0863">Zinc-finger</keyword>
<dbReference type="Gene3D" id="4.10.60.10">
    <property type="entry name" value="Zinc finger, CCHC-type"/>
    <property type="match status" value="1"/>
</dbReference>
<dbReference type="Proteomes" id="UP000827721">
    <property type="component" value="Unassembled WGS sequence"/>
</dbReference>
<dbReference type="PANTHER" id="PTHR31889">
    <property type="entry name" value="FUCOSYLTRANSFERASE 2-RELATED"/>
    <property type="match status" value="1"/>
</dbReference>
<evidence type="ECO:0000256" key="6">
    <source>
        <dbReference type="ARBA" id="ARBA00023316"/>
    </source>
</evidence>
<name>A0ABQ8H564_9ROSI</name>
<evidence type="ECO:0000256" key="4">
    <source>
        <dbReference type="ARBA" id="ARBA00023034"/>
    </source>
</evidence>
<dbReference type="PROSITE" id="PS50158">
    <property type="entry name" value="ZF_CCHC"/>
    <property type="match status" value="1"/>
</dbReference>
<keyword evidence="2 8" id="KW-0328">Glycosyltransferase</keyword>
<organism evidence="11 12">
    <name type="scientific">Xanthoceras sorbifolium</name>
    <dbReference type="NCBI Taxonomy" id="99658"/>
    <lineage>
        <taxon>Eukaryota</taxon>
        <taxon>Viridiplantae</taxon>
        <taxon>Streptophyta</taxon>
        <taxon>Embryophyta</taxon>
        <taxon>Tracheophyta</taxon>
        <taxon>Spermatophyta</taxon>
        <taxon>Magnoliopsida</taxon>
        <taxon>eudicotyledons</taxon>
        <taxon>Gunneridae</taxon>
        <taxon>Pentapetalae</taxon>
        <taxon>rosids</taxon>
        <taxon>malvids</taxon>
        <taxon>Sapindales</taxon>
        <taxon>Sapindaceae</taxon>
        <taxon>Xanthoceroideae</taxon>
        <taxon>Xanthoceras</taxon>
    </lineage>
</organism>
<keyword evidence="3 8" id="KW-0808">Transferase</keyword>
<dbReference type="Pfam" id="PF03254">
    <property type="entry name" value="XG_FTase"/>
    <property type="match status" value="3"/>
</dbReference>
<keyword evidence="7" id="KW-0479">Metal-binding</keyword>
<evidence type="ECO:0000256" key="5">
    <source>
        <dbReference type="ARBA" id="ARBA00023180"/>
    </source>
</evidence>
<dbReference type="EC" id="2.4.1.-" evidence="8"/>
<reference evidence="11 12" key="1">
    <citation type="submission" date="2021-02" db="EMBL/GenBank/DDBJ databases">
        <title>Plant Genome Project.</title>
        <authorList>
            <person name="Zhang R.-G."/>
        </authorList>
    </citation>
    <scope>NUCLEOTIDE SEQUENCE [LARGE SCALE GENOMIC DNA]</scope>
    <source>
        <tissue evidence="11">Leaves</tissue>
    </source>
</reference>
<dbReference type="EMBL" id="JAFEMO010000014">
    <property type="protein sequence ID" value="KAH7548413.1"/>
    <property type="molecule type" value="Genomic_DNA"/>
</dbReference>
<dbReference type="InterPro" id="IPR001878">
    <property type="entry name" value="Znf_CCHC"/>
</dbReference>
<feature type="transmembrane region" description="Helical" evidence="8">
    <location>
        <begin position="22"/>
        <end position="41"/>
    </location>
</feature>
<feature type="domain" description="CCHC-type" evidence="10">
    <location>
        <begin position="546"/>
        <end position="561"/>
    </location>
</feature>
<keyword evidence="7" id="KW-0862">Zinc</keyword>
<dbReference type="Pfam" id="PF00098">
    <property type="entry name" value="zf-CCHC"/>
    <property type="match status" value="1"/>
</dbReference>
<evidence type="ECO:0000259" key="10">
    <source>
        <dbReference type="PROSITE" id="PS50158"/>
    </source>
</evidence>
<comment type="subcellular location">
    <subcellularLocation>
        <location evidence="8">Golgi apparatus</location>
        <location evidence="8">Golgi stack membrane</location>
        <topology evidence="8">Single-pass type II membrane protein</topology>
    </subcellularLocation>
</comment>
<evidence type="ECO:0000256" key="2">
    <source>
        <dbReference type="ARBA" id="ARBA00022676"/>
    </source>
</evidence>
<feature type="region of interest" description="Disordered" evidence="9">
    <location>
        <begin position="506"/>
        <end position="525"/>
    </location>
</feature>
<keyword evidence="12" id="KW-1185">Reference proteome</keyword>
<comment type="caution">
    <text evidence="11">The sequence shown here is derived from an EMBL/GenBank/DDBJ whole genome shotgun (WGS) entry which is preliminary data.</text>
</comment>
<accession>A0ABQ8H564</accession>
<comment type="function">
    <text evidence="8">May be involved in cell wall biosynthesis.</text>
</comment>
<evidence type="ECO:0000313" key="12">
    <source>
        <dbReference type="Proteomes" id="UP000827721"/>
    </source>
</evidence>
<gene>
    <name evidence="11" type="ORF">JRO89_XS14G0122400</name>
</gene>
<evidence type="ECO:0000256" key="7">
    <source>
        <dbReference type="PROSITE-ProRule" id="PRU00047"/>
    </source>
</evidence>
<sequence>MTAFSGNCFGLRERGNVYSMKMFSRVGAGLIVFSVVLVFIYHNSITRFISSYIDMGEESCISRNESVLYRKSSSPYKPSSYLLSKLSTYEKLHEQCGPHADSYKRSIKQLKSGRIDDNSTDCRYVVWVAEFGLGNRVLSITNMIMMTSFSSAIKIKLFLISSFEQELSKLFPDKETVFHHLGRYLFLPSDRVWRLITHYYDDYLAKAEKIIGIQVRIFKDKPSPFEYVMDQILSKGKTVARSYYKKMTKMYGQHPTKTGEVVGVYQPSHAGKQRSNINSHNIQAWVEIYLLSLCDELVTSARSTFGYVAQGLRGMRPLILYKTDDTKPDPPCGRGISMEPCYHAHSIYNCKAKTTVDTATLVPYLREAPKEQRCTIERASKLGAKPYDGSGDPEAALFWLDRVSKIYMVMGFTDEQREDEEQKYKRFMAGLNPRIKIHLSLAPQTHYGELVEAAMKVERNATAITQGRPDNKHSGPSSFRSGFSQTSRKKSKTKCIGGKGTYRGATFSQGSVRSPAAPKGSRPTVPKCSICKRRHPGECRVNTTACFHCGQEGHFIKKCPQLVTTKGSEAGIDTAAPTPSHNGRGF</sequence>
<keyword evidence="8" id="KW-1133">Transmembrane helix</keyword>
<feature type="compositionally biased region" description="Polar residues" evidence="9">
    <location>
        <begin position="474"/>
        <end position="486"/>
    </location>
</feature>
<keyword evidence="8" id="KW-0472">Membrane</keyword>
<keyword evidence="6 8" id="KW-0961">Cell wall biogenesis/degradation</keyword>
<keyword evidence="4 8" id="KW-0333">Golgi apparatus</keyword>
<dbReference type="SMART" id="SM00343">
    <property type="entry name" value="ZnF_C2HC"/>
    <property type="match status" value="1"/>
</dbReference>
<evidence type="ECO:0000256" key="8">
    <source>
        <dbReference type="RuleBase" id="RU367004"/>
    </source>
</evidence>
<evidence type="ECO:0000256" key="3">
    <source>
        <dbReference type="ARBA" id="ARBA00022679"/>
    </source>
</evidence>
<evidence type="ECO:0000313" key="11">
    <source>
        <dbReference type="EMBL" id="KAH7548413.1"/>
    </source>
</evidence>
<dbReference type="SUPFAM" id="SSF57756">
    <property type="entry name" value="Retrovirus zinc finger-like domains"/>
    <property type="match status" value="1"/>
</dbReference>
<feature type="region of interest" description="Disordered" evidence="9">
    <location>
        <begin position="464"/>
        <end position="496"/>
    </location>
</feature>
<evidence type="ECO:0000256" key="9">
    <source>
        <dbReference type="SAM" id="MobiDB-lite"/>
    </source>
</evidence>
<dbReference type="InterPro" id="IPR036875">
    <property type="entry name" value="Znf_CCHC_sf"/>
</dbReference>